<accession>A0A239HFM3</accession>
<feature type="domain" description="Aldehyde dehydrogenase" evidence="6">
    <location>
        <begin position="528"/>
        <end position="747"/>
    </location>
</feature>
<dbReference type="GO" id="GO:0016620">
    <property type="term" value="F:oxidoreductase activity, acting on the aldehyde or oxo group of donors, NAD or NADP as acceptor"/>
    <property type="evidence" value="ECO:0007669"/>
    <property type="project" value="UniProtKB-UniRule"/>
</dbReference>
<feature type="active site" evidence="4">
    <location>
        <position position="263"/>
    </location>
</feature>
<dbReference type="PIRSF" id="PIRSF036490">
    <property type="entry name" value="Aldedh_dupl"/>
    <property type="match status" value="1"/>
</dbReference>
<evidence type="ECO:0000256" key="5">
    <source>
        <dbReference type="RuleBase" id="RU003345"/>
    </source>
</evidence>
<organism evidence="7 8">
    <name type="scientific">Antarctobacter heliothermus</name>
    <dbReference type="NCBI Taxonomy" id="74033"/>
    <lineage>
        <taxon>Bacteria</taxon>
        <taxon>Pseudomonadati</taxon>
        <taxon>Pseudomonadota</taxon>
        <taxon>Alphaproteobacteria</taxon>
        <taxon>Rhodobacterales</taxon>
        <taxon>Roseobacteraceae</taxon>
        <taxon>Antarctobacter</taxon>
    </lineage>
</organism>
<name>A0A239HFM3_9RHOB</name>
<dbReference type="InterPro" id="IPR016163">
    <property type="entry name" value="Ald_DH_C"/>
</dbReference>
<dbReference type="InterPro" id="IPR015590">
    <property type="entry name" value="Aldehyde_DH_dom"/>
</dbReference>
<comment type="similarity">
    <text evidence="1 3 5">Belongs to the aldehyde dehydrogenase family.</text>
</comment>
<feature type="domain" description="Aldehyde dehydrogenase" evidence="6">
    <location>
        <begin position="46"/>
        <end position="478"/>
    </location>
</feature>
<keyword evidence="2 5" id="KW-0560">Oxidoreductase</keyword>
<evidence type="ECO:0000313" key="7">
    <source>
        <dbReference type="EMBL" id="SNS80157.1"/>
    </source>
</evidence>
<dbReference type="SUPFAM" id="SSF53720">
    <property type="entry name" value="ALDH-like"/>
    <property type="match status" value="2"/>
</dbReference>
<dbReference type="Gene3D" id="3.40.605.10">
    <property type="entry name" value="Aldehyde Dehydrogenase, Chain A, domain 1"/>
    <property type="match status" value="2"/>
</dbReference>
<dbReference type="PANTHER" id="PTHR11699">
    <property type="entry name" value="ALDEHYDE DEHYDROGENASE-RELATED"/>
    <property type="match status" value="1"/>
</dbReference>
<dbReference type="InterPro" id="IPR016162">
    <property type="entry name" value="Ald_DH_N"/>
</dbReference>
<dbReference type="EMBL" id="FZON01000033">
    <property type="protein sequence ID" value="SNS80157.1"/>
    <property type="molecule type" value="Genomic_DNA"/>
</dbReference>
<dbReference type="InterPro" id="IPR011408">
    <property type="entry name" value="Aldehyde_DH"/>
</dbReference>
<dbReference type="InterPro" id="IPR016161">
    <property type="entry name" value="Ald_DH/histidinol_DH"/>
</dbReference>
<sequence length="778" mass="82954">MTVKEIFETMDYGPAPESAGDALAWIVDQGSRFGHFIDGAFTDPGEGFDSRNPATGEVLATLTQATQADVDAAVAAARKAQPKWEALGGPGRARYLYAWARLLQKHARLFAVLETLDNGKPIRESRDIDIPLAQRHFYYHAGMAQLMDSELPDARALGVCGQIVPWNFPLLMLSWKIAPALAMGNTVVLKPAEWTSLTALLFADICRQAGLPKGVVNIVTGDGAVGERIVAADVDKIAFTGSTEVGRKIRQATAGRGISLTLELGGKSPYIVFEDADIDSAIEGLVDAIWFNQGQVCCAGSRLLVQEGIAEVFHDRLRARMDKLRIGNPLDKCIDVGALVDPEQLRRVEALVSGSDGTIYRANCDLPEGCYYPPTLISGLSSASPLMQEEIFGPVLVSTTFRTPSEAVEVANNTRYGLAASLWSENINTALDIAPQLVAGVVWVNGTNMFDAAAGFGGVRESGFGREGGWEGLRAYTRAADKPKALKQIAPFAGDDAEPQPVDRTAKLYIGGKQARPDGGYARNFFDAKGSLIGQAPIANRKDIRNAVEAARAAGGWAKATAHNRAQVLYYIGENLSARAGEFAALIDRLTGGKSGKTEVETAVNRLFTYAAWADKFDGDVRSVPMRGVALAMNEPCGVIGALCPDDAPLLGLISVMAPAIAMGNRVVLVASQPFPLAALDFYQVLETSDVPGGVVNILTGSHAELAPTLATHMDVESAWSFSSTDLAQTIETGAAGNLKRTWVNNGNARDWQGPAGEGRAFLEAATEVKTVWVPYGA</sequence>
<evidence type="ECO:0000256" key="1">
    <source>
        <dbReference type="ARBA" id="ARBA00009986"/>
    </source>
</evidence>
<evidence type="ECO:0000313" key="8">
    <source>
        <dbReference type="Proteomes" id="UP000198440"/>
    </source>
</evidence>
<proteinExistence type="inferred from homology"/>
<dbReference type="OrthoDB" id="9812625at2"/>
<gene>
    <name evidence="7" type="ORF">SAMN04488078_103341</name>
</gene>
<dbReference type="FunFam" id="3.40.605.10:FF:000007">
    <property type="entry name" value="NAD/NADP-dependent betaine aldehyde dehydrogenase"/>
    <property type="match status" value="1"/>
</dbReference>
<dbReference type="InterPro" id="IPR029510">
    <property type="entry name" value="Ald_DH_CS_GLU"/>
</dbReference>
<protein>
    <submittedName>
        <fullName evidence="7">Aldehyde dehydrogenase (NAD+)</fullName>
    </submittedName>
</protein>
<evidence type="ECO:0000256" key="3">
    <source>
        <dbReference type="PIRNR" id="PIRNR036490"/>
    </source>
</evidence>
<dbReference type="AlphaFoldDB" id="A0A239HFM3"/>
<dbReference type="RefSeq" id="WP_089278872.1">
    <property type="nucleotide sequence ID" value="NZ_FZON01000033.1"/>
</dbReference>
<dbReference type="PROSITE" id="PS00687">
    <property type="entry name" value="ALDEHYDE_DEHYDR_GLU"/>
    <property type="match status" value="1"/>
</dbReference>
<dbReference type="Proteomes" id="UP000198440">
    <property type="component" value="Unassembled WGS sequence"/>
</dbReference>
<evidence type="ECO:0000259" key="6">
    <source>
        <dbReference type="Pfam" id="PF00171"/>
    </source>
</evidence>
<evidence type="ECO:0000256" key="2">
    <source>
        <dbReference type="ARBA" id="ARBA00023002"/>
    </source>
</evidence>
<evidence type="ECO:0000256" key="4">
    <source>
        <dbReference type="PROSITE-ProRule" id="PRU10007"/>
    </source>
</evidence>
<dbReference type="Gene3D" id="3.40.309.10">
    <property type="entry name" value="Aldehyde Dehydrogenase, Chain A, domain 2"/>
    <property type="match status" value="1"/>
</dbReference>
<dbReference type="Pfam" id="PF00171">
    <property type="entry name" value="Aldedh"/>
    <property type="match status" value="2"/>
</dbReference>
<reference evidence="7 8" key="1">
    <citation type="submission" date="2017-06" db="EMBL/GenBank/DDBJ databases">
        <authorList>
            <person name="Kim H.J."/>
            <person name="Triplett B.A."/>
        </authorList>
    </citation>
    <scope>NUCLEOTIDE SEQUENCE [LARGE SCALE GENOMIC DNA]</scope>
    <source>
        <strain evidence="7 8">DSM 11445</strain>
    </source>
</reference>